<dbReference type="SUPFAM" id="SSF48150">
    <property type="entry name" value="DNA-glycosylase"/>
    <property type="match status" value="1"/>
</dbReference>
<dbReference type="Pfam" id="PF03352">
    <property type="entry name" value="Adenine_glyco"/>
    <property type="match status" value="1"/>
</dbReference>
<dbReference type="InterPro" id="IPR005019">
    <property type="entry name" value="Adenine_glyco"/>
</dbReference>
<dbReference type="InterPro" id="IPR011257">
    <property type="entry name" value="DNA_glycosylase"/>
</dbReference>
<sequence length="223" mass="24868">MRDFDAIYKIAADRKGGQKAFEATLSHPKSREELAAIPDDRWLSQMSKCIFQAGFNWKVVENKWPDIEEAFHGFDIGRAGFMTDEEMGEHLSNPKVIRHGKKIAAIRDNAQFLAGLAKERGTAAKVFAEWPAEDYVGLLALLKKRANRLGGNSAMYFLRFMGVDSFVLSRDVAAALIREGVVDKSPSSKKDMERVQEAFNGWCSQSGRPLTHVSRVLACSIDA</sequence>
<reference evidence="1" key="1">
    <citation type="submission" date="2022-11" db="EMBL/GenBank/DDBJ databases">
        <title>Hoeflea poritis sp. nov., isolated from scleractinian coral Porites lutea.</title>
        <authorList>
            <person name="Zhang G."/>
            <person name="Wei Q."/>
            <person name="Cai L."/>
        </authorList>
    </citation>
    <scope>NUCLEOTIDE SEQUENCE</scope>
    <source>
        <strain evidence="1">E7-10</strain>
    </source>
</reference>
<organism evidence="1 2">
    <name type="scientific">Hoeflea poritis</name>
    <dbReference type="NCBI Taxonomy" id="2993659"/>
    <lineage>
        <taxon>Bacteria</taxon>
        <taxon>Pseudomonadati</taxon>
        <taxon>Pseudomonadota</taxon>
        <taxon>Alphaproteobacteria</taxon>
        <taxon>Hyphomicrobiales</taxon>
        <taxon>Rhizobiaceae</taxon>
        <taxon>Hoeflea</taxon>
    </lineage>
</organism>
<comment type="caution">
    <text evidence="1">The sequence shown here is derived from an EMBL/GenBank/DDBJ whole genome shotgun (WGS) entry which is preliminary data.</text>
</comment>
<accession>A0ABT4VI40</accession>
<dbReference type="PANTHER" id="PTHR30037:SF3">
    <property type="entry name" value="BLR0857 PROTEIN"/>
    <property type="match status" value="1"/>
</dbReference>
<protein>
    <submittedName>
        <fullName evidence="1">DNA-3-methyladenine glycosylase I</fullName>
        <ecNumber evidence="1">3.2.2.20</ecNumber>
    </submittedName>
</protein>
<name>A0ABT4VI40_9HYPH</name>
<dbReference type="EMBL" id="JAPJZH010000001">
    <property type="protein sequence ID" value="MDA4844269.1"/>
    <property type="molecule type" value="Genomic_DNA"/>
</dbReference>
<dbReference type="Proteomes" id="UP001148313">
    <property type="component" value="Unassembled WGS sequence"/>
</dbReference>
<keyword evidence="1" id="KW-0378">Hydrolase</keyword>
<dbReference type="Gene3D" id="1.10.340.30">
    <property type="entry name" value="Hypothetical protein, domain 2"/>
    <property type="match status" value="1"/>
</dbReference>
<proteinExistence type="predicted"/>
<keyword evidence="1" id="KW-0326">Glycosidase</keyword>
<dbReference type="GO" id="GO:0008725">
    <property type="term" value="F:DNA-3-methyladenine glycosylase activity"/>
    <property type="evidence" value="ECO:0007669"/>
    <property type="project" value="UniProtKB-EC"/>
</dbReference>
<dbReference type="InterPro" id="IPR052891">
    <property type="entry name" value="DNA-3mA_glycosylase"/>
</dbReference>
<dbReference type="PANTHER" id="PTHR30037">
    <property type="entry name" value="DNA-3-METHYLADENINE GLYCOSYLASE 1"/>
    <property type="match status" value="1"/>
</dbReference>
<dbReference type="RefSeq" id="WP_271087788.1">
    <property type="nucleotide sequence ID" value="NZ_JAPJZH010000001.1"/>
</dbReference>
<evidence type="ECO:0000313" key="1">
    <source>
        <dbReference type="EMBL" id="MDA4844269.1"/>
    </source>
</evidence>
<gene>
    <name evidence="1" type="ORF">OOZ53_02860</name>
</gene>
<keyword evidence="2" id="KW-1185">Reference proteome</keyword>
<evidence type="ECO:0000313" key="2">
    <source>
        <dbReference type="Proteomes" id="UP001148313"/>
    </source>
</evidence>
<dbReference type="EC" id="3.2.2.20" evidence="1"/>